<accession>A0A1W0XFY0</accession>
<feature type="compositionally biased region" description="Polar residues" evidence="15">
    <location>
        <begin position="45"/>
        <end position="71"/>
    </location>
</feature>
<evidence type="ECO:0000256" key="15">
    <source>
        <dbReference type="SAM" id="MobiDB-lite"/>
    </source>
</evidence>
<comment type="subcellular location">
    <subcellularLocation>
        <location evidence="1">Late endosome membrane</location>
        <topology evidence="1">Multi-pass membrane protein</topology>
    </subcellularLocation>
    <subcellularLocation>
        <location evidence="2">Lysosome membrane</location>
        <topology evidence="2">Multi-pass membrane protein</topology>
    </subcellularLocation>
</comment>
<feature type="transmembrane region" description="Helical" evidence="16">
    <location>
        <begin position="165"/>
        <end position="186"/>
    </location>
</feature>
<dbReference type="PANTHER" id="PTHR22950:SF244">
    <property type="entry name" value="NEUTRAL AMINO ACID TRANSPORTER 9"/>
    <property type="match status" value="1"/>
</dbReference>
<feature type="transmembrane region" description="Helical" evidence="16">
    <location>
        <begin position="137"/>
        <end position="159"/>
    </location>
</feature>
<keyword evidence="11" id="KW-1015">Disulfide bond</keyword>
<evidence type="ECO:0000256" key="9">
    <source>
        <dbReference type="ARBA" id="ARBA00023053"/>
    </source>
</evidence>
<proteinExistence type="inferred from homology"/>
<evidence type="ECO:0000256" key="5">
    <source>
        <dbReference type="ARBA" id="ARBA00022723"/>
    </source>
</evidence>
<gene>
    <name evidence="18" type="ORF">BV898_00379</name>
</gene>
<comment type="similarity">
    <text evidence="14">Belongs to the amino acid/polyamine transporter 2 family. SLC38A9 subfamily.</text>
</comment>
<sequence>MSAIINALRHEDEVVLSAPITTISGTLFVSGGGGGGGDFRSGGSTTPTAVSRTSTDSTDLESDGTTPTLSTPEPEAQLRAAPYTGKHTLVSRIAPDGGPVRGEPVLTAVTSLRDVRLQVASEEKSQLQESPRKQGSIVTIFAIWNTMMGSSLLIMPWAIAQAGYILGIGLTIFLGCLSYYTCSLVLSTSEKQRDEADEEKVCKPEFTDFGDAIEHFLGRKLSFFGVLISLLTFLGALIAYWIFMSRFLFNVGNVINHYAWDANHTLHGSHMRLEAPEEVVVGASLSKFSDYWSAEYTVPLYLVLILYPISCMREPTVFTKFNALGVGSVFILIGYVIYRAIIWGVNMDPQVDNSIVGFNTKFPAITGSLSMGFFIHNGILPITAHHARPEKKRRDLGIAYLLVALTYLTIGIIYYVAYPDRKDGIPDNFLRLVTKNDIYGIVASVFLLFQMVTVYPLLLFMFRTQFMSKILRITNYRYRWIFGLNAAVVCVCVLLAMFWPRVGALIRIVGAISGFVYNYTFPCLVYLAALRAAGLLTKMTVIGHSLIVVFGVLNLVGQFVIPLD</sequence>
<dbReference type="GO" id="GO:0015179">
    <property type="term" value="F:L-amino acid transmembrane transporter activity"/>
    <property type="evidence" value="ECO:0007669"/>
    <property type="project" value="TreeGrafter"/>
</dbReference>
<keyword evidence="7" id="KW-0029">Amino-acid transport</keyword>
<keyword evidence="3" id="KW-0813">Transport</keyword>
<evidence type="ECO:0000256" key="4">
    <source>
        <dbReference type="ARBA" id="ARBA00022692"/>
    </source>
</evidence>
<feature type="transmembrane region" description="Helical" evidence="16">
    <location>
        <begin position="362"/>
        <end position="384"/>
    </location>
</feature>
<evidence type="ECO:0000313" key="18">
    <source>
        <dbReference type="EMBL" id="OQV26261.1"/>
    </source>
</evidence>
<keyword evidence="10 16" id="KW-0472">Membrane</keyword>
<feature type="transmembrane region" description="Helical" evidence="16">
    <location>
        <begin position="291"/>
        <end position="309"/>
    </location>
</feature>
<feature type="transmembrane region" description="Helical" evidence="16">
    <location>
        <begin position="505"/>
        <end position="529"/>
    </location>
</feature>
<feature type="region of interest" description="Disordered" evidence="15">
    <location>
        <begin position="29"/>
        <end position="74"/>
    </location>
</feature>
<dbReference type="InterPro" id="IPR013057">
    <property type="entry name" value="AA_transpt_TM"/>
</dbReference>
<dbReference type="GO" id="GO:0031902">
    <property type="term" value="C:late endosome membrane"/>
    <property type="evidence" value="ECO:0007669"/>
    <property type="project" value="UniProtKB-SubCell"/>
</dbReference>
<keyword evidence="12" id="KW-0325">Glycoprotein</keyword>
<keyword evidence="6" id="KW-0967">Endosome</keyword>
<evidence type="ECO:0000256" key="8">
    <source>
        <dbReference type="ARBA" id="ARBA00022989"/>
    </source>
</evidence>
<keyword evidence="5" id="KW-0479">Metal-binding</keyword>
<evidence type="ECO:0000256" key="14">
    <source>
        <dbReference type="ARBA" id="ARBA00038442"/>
    </source>
</evidence>
<comment type="caution">
    <text evidence="18">The sequence shown here is derived from an EMBL/GenBank/DDBJ whole genome shotgun (WGS) entry which is preliminary data.</text>
</comment>
<dbReference type="PANTHER" id="PTHR22950">
    <property type="entry name" value="AMINO ACID TRANSPORTER"/>
    <property type="match status" value="1"/>
</dbReference>
<evidence type="ECO:0000256" key="10">
    <source>
        <dbReference type="ARBA" id="ARBA00023136"/>
    </source>
</evidence>
<keyword evidence="8 16" id="KW-1133">Transmembrane helix</keyword>
<feature type="transmembrane region" description="Helical" evidence="16">
    <location>
        <begin position="480"/>
        <end position="499"/>
    </location>
</feature>
<feature type="transmembrane region" description="Helical" evidence="16">
    <location>
        <begin position="438"/>
        <end position="460"/>
    </location>
</feature>
<feature type="domain" description="Amino acid transporter transmembrane" evidence="17">
    <location>
        <begin position="139"/>
        <end position="556"/>
    </location>
</feature>
<keyword evidence="4 16" id="KW-0812">Transmembrane</keyword>
<evidence type="ECO:0000256" key="12">
    <source>
        <dbReference type="ARBA" id="ARBA00023180"/>
    </source>
</evidence>
<name>A0A1W0XFY0_HYPEX</name>
<dbReference type="EMBL" id="MTYJ01000001">
    <property type="protein sequence ID" value="OQV26261.1"/>
    <property type="molecule type" value="Genomic_DNA"/>
</dbReference>
<evidence type="ECO:0000256" key="3">
    <source>
        <dbReference type="ARBA" id="ARBA00022448"/>
    </source>
</evidence>
<dbReference type="GO" id="GO:0046872">
    <property type="term" value="F:metal ion binding"/>
    <property type="evidence" value="ECO:0007669"/>
    <property type="project" value="UniProtKB-KW"/>
</dbReference>
<dbReference type="Proteomes" id="UP000192578">
    <property type="component" value="Unassembled WGS sequence"/>
</dbReference>
<dbReference type="AlphaFoldDB" id="A0A1W0XFY0"/>
<evidence type="ECO:0000256" key="2">
    <source>
        <dbReference type="ARBA" id="ARBA00004155"/>
    </source>
</evidence>
<reference evidence="19" key="1">
    <citation type="submission" date="2017-01" db="EMBL/GenBank/DDBJ databases">
        <title>Comparative genomics of anhydrobiosis in the tardigrade Hypsibius dujardini.</title>
        <authorList>
            <person name="Yoshida Y."/>
            <person name="Koutsovoulos G."/>
            <person name="Laetsch D."/>
            <person name="Stevens L."/>
            <person name="Kumar S."/>
            <person name="Horikawa D."/>
            <person name="Ishino K."/>
            <person name="Komine S."/>
            <person name="Tomita M."/>
            <person name="Blaxter M."/>
            <person name="Arakawa K."/>
        </authorList>
    </citation>
    <scope>NUCLEOTIDE SEQUENCE [LARGE SCALE GENOMIC DNA]</scope>
    <source>
        <strain evidence="19">Z151</strain>
    </source>
</reference>
<evidence type="ECO:0000256" key="16">
    <source>
        <dbReference type="SAM" id="Phobius"/>
    </source>
</evidence>
<dbReference type="Pfam" id="PF01490">
    <property type="entry name" value="Aa_trans"/>
    <property type="match status" value="1"/>
</dbReference>
<dbReference type="OrthoDB" id="294730at2759"/>
<organism evidence="18 19">
    <name type="scientific">Hypsibius exemplaris</name>
    <name type="common">Freshwater tardigrade</name>
    <dbReference type="NCBI Taxonomy" id="2072580"/>
    <lineage>
        <taxon>Eukaryota</taxon>
        <taxon>Metazoa</taxon>
        <taxon>Ecdysozoa</taxon>
        <taxon>Tardigrada</taxon>
        <taxon>Eutardigrada</taxon>
        <taxon>Parachela</taxon>
        <taxon>Hypsibioidea</taxon>
        <taxon>Hypsibiidae</taxon>
        <taxon>Hypsibius</taxon>
    </lineage>
</organism>
<evidence type="ECO:0000256" key="11">
    <source>
        <dbReference type="ARBA" id="ARBA00023157"/>
    </source>
</evidence>
<evidence type="ECO:0000259" key="17">
    <source>
        <dbReference type="Pfam" id="PF01490"/>
    </source>
</evidence>
<feature type="compositionally biased region" description="Gly residues" evidence="15">
    <location>
        <begin position="30"/>
        <end position="40"/>
    </location>
</feature>
<feature type="transmembrane region" description="Helical" evidence="16">
    <location>
        <begin position="541"/>
        <end position="561"/>
    </location>
</feature>
<dbReference type="GO" id="GO:0005765">
    <property type="term" value="C:lysosomal membrane"/>
    <property type="evidence" value="ECO:0007669"/>
    <property type="project" value="UniProtKB-SubCell"/>
</dbReference>
<keyword evidence="9" id="KW-0915">Sodium</keyword>
<keyword evidence="19" id="KW-1185">Reference proteome</keyword>
<feature type="transmembrane region" description="Helical" evidence="16">
    <location>
        <begin position="396"/>
        <end position="418"/>
    </location>
</feature>
<evidence type="ECO:0000313" key="19">
    <source>
        <dbReference type="Proteomes" id="UP000192578"/>
    </source>
</evidence>
<protein>
    <submittedName>
        <fullName evidence="18">Sodium-coupled neutral amino acid transporter 9-like protein</fullName>
    </submittedName>
</protein>
<evidence type="ECO:0000256" key="6">
    <source>
        <dbReference type="ARBA" id="ARBA00022753"/>
    </source>
</evidence>
<feature type="transmembrane region" description="Helical" evidence="16">
    <location>
        <begin position="221"/>
        <end position="243"/>
    </location>
</feature>
<feature type="transmembrane region" description="Helical" evidence="16">
    <location>
        <begin position="321"/>
        <end position="342"/>
    </location>
</feature>
<evidence type="ECO:0000256" key="7">
    <source>
        <dbReference type="ARBA" id="ARBA00022970"/>
    </source>
</evidence>
<evidence type="ECO:0000256" key="13">
    <source>
        <dbReference type="ARBA" id="ARBA00023228"/>
    </source>
</evidence>
<keyword evidence="13" id="KW-0458">Lysosome</keyword>
<evidence type="ECO:0000256" key="1">
    <source>
        <dbReference type="ARBA" id="ARBA00004107"/>
    </source>
</evidence>